<dbReference type="GO" id="GO:0006457">
    <property type="term" value="P:protein folding"/>
    <property type="evidence" value="ECO:0007669"/>
    <property type="project" value="InterPro"/>
</dbReference>
<accession>A0A9P6IJ59</accession>
<proteinExistence type="predicted"/>
<dbReference type="GO" id="GO:0051082">
    <property type="term" value="F:unfolded protein binding"/>
    <property type="evidence" value="ECO:0007669"/>
    <property type="project" value="InterPro"/>
</dbReference>
<evidence type="ECO:0000256" key="4">
    <source>
        <dbReference type="ARBA" id="ARBA00022833"/>
    </source>
</evidence>
<dbReference type="AlphaFoldDB" id="A0A9P6IJ59"/>
<dbReference type="Pfam" id="PF01556">
    <property type="entry name" value="DnaJ_C"/>
    <property type="match status" value="1"/>
</dbReference>
<keyword evidence="2" id="KW-0677">Repeat</keyword>
<dbReference type="Proteomes" id="UP000749646">
    <property type="component" value="Unassembled WGS sequence"/>
</dbReference>
<dbReference type="CDD" id="cd10747">
    <property type="entry name" value="DnaJ_C"/>
    <property type="match status" value="1"/>
</dbReference>
<feature type="domain" description="Chaperone DnaJ C-terminal" evidence="6">
    <location>
        <begin position="66"/>
        <end position="227"/>
    </location>
</feature>
<evidence type="ECO:0000256" key="1">
    <source>
        <dbReference type="ARBA" id="ARBA00022723"/>
    </source>
</evidence>
<dbReference type="InterPro" id="IPR002939">
    <property type="entry name" value="DnaJ_C"/>
</dbReference>
<dbReference type="FunFam" id="2.60.260.20:FF:000003">
    <property type="entry name" value="DnaJ subfamily A member 2"/>
    <property type="match status" value="1"/>
</dbReference>
<dbReference type="InterPro" id="IPR008971">
    <property type="entry name" value="HSP40/DnaJ_pept-bd"/>
</dbReference>
<dbReference type="GO" id="GO:0030544">
    <property type="term" value="F:Hsp70 protein binding"/>
    <property type="evidence" value="ECO:0007669"/>
    <property type="project" value="InterPro"/>
</dbReference>
<protein>
    <submittedName>
        <fullName evidence="7">DnaJ sub A member 2</fullName>
    </submittedName>
</protein>
<dbReference type="InterPro" id="IPR044713">
    <property type="entry name" value="DNJA1/2-like"/>
</dbReference>
<dbReference type="GO" id="GO:0008270">
    <property type="term" value="F:zinc ion binding"/>
    <property type="evidence" value="ECO:0007669"/>
    <property type="project" value="UniProtKB-KW"/>
</dbReference>
<dbReference type="SUPFAM" id="SSF49493">
    <property type="entry name" value="HSP40/DnaJ peptide-binding domain"/>
    <property type="match status" value="2"/>
</dbReference>
<keyword evidence="8" id="KW-1185">Reference proteome</keyword>
<name>A0A9P6IJ59_9FUNG</name>
<reference evidence="7" key="1">
    <citation type="journal article" date="2020" name="Fungal Divers.">
        <title>Resolving the Mortierellaceae phylogeny through synthesis of multi-gene phylogenetics and phylogenomics.</title>
        <authorList>
            <person name="Vandepol N."/>
            <person name="Liber J."/>
            <person name="Desiro A."/>
            <person name="Na H."/>
            <person name="Kennedy M."/>
            <person name="Barry K."/>
            <person name="Grigoriev I.V."/>
            <person name="Miller A.N."/>
            <person name="O'Donnell K."/>
            <person name="Stajich J.E."/>
            <person name="Bonito G."/>
        </authorList>
    </citation>
    <scope>NUCLEOTIDE SEQUENCE</scope>
    <source>
        <strain evidence="7">MES-2147</strain>
    </source>
</reference>
<evidence type="ECO:0000259" key="6">
    <source>
        <dbReference type="Pfam" id="PF01556"/>
    </source>
</evidence>
<dbReference type="PANTHER" id="PTHR43888">
    <property type="entry name" value="DNAJ-LIKE-2, ISOFORM A-RELATED"/>
    <property type="match status" value="1"/>
</dbReference>
<organism evidence="7 8">
    <name type="scientific">Modicella reniformis</name>
    <dbReference type="NCBI Taxonomy" id="1440133"/>
    <lineage>
        <taxon>Eukaryota</taxon>
        <taxon>Fungi</taxon>
        <taxon>Fungi incertae sedis</taxon>
        <taxon>Mucoromycota</taxon>
        <taxon>Mortierellomycotina</taxon>
        <taxon>Mortierellomycetes</taxon>
        <taxon>Mortierellales</taxon>
        <taxon>Mortierellaceae</taxon>
        <taxon>Modicella</taxon>
    </lineage>
</organism>
<dbReference type="OrthoDB" id="550424at2759"/>
<keyword evidence="4" id="KW-0862">Zinc</keyword>
<evidence type="ECO:0000313" key="8">
    <source>
        <dbReference type="Proteomes" id="UP000749646"/>
    </source>
</evidence>
<dbReference type="EMBL" id="JAAAHW010010354">
    <property type="protein sequence ID" value="KAF9927096.1"/>
    <property type="molecule type" value="Genomic_DNA"/>
</dbReference>
<dbReference type="SUPFAM" id="SSF46565">
    <property type="entry name" value="Chaperone J-domain"/>
    <property type="match status" value="1"/>
</dbReference>
<feature type="non-terminal residue" evidence="7">
    <location>
        <position position="302"/>
    </location>
</feature>
<dbReference type="Gene3D" id="1.10.287.110">
    <property type="entry name" value="DnaJ domain"/>
    <property type="match status" value="1"/>
</dbReference>
<evidence type="ECO:0000313" key="7">
    <source>
        <dbReference type="EMBL" id="KAF9927096.1"/>
    </source>
</evidence>
<gene>
    <name evidence="7" type="primary">DNAJA2</name>
    <name evidence="7" type="ORF">BGZ65_006942</name>
</gene>
<evidence type="ECO:0000256" key="2">
    <source>
        <dbReference type="ARBA" id="ARBA00022737"/>
    </source>
</evidence>
<dbReference type="InterPro" id="IPR036869">
    <property type="entry name" value="J_dom_sf"/>
</dbReference>
<keyword evidence="3" id="KW-0863">Zinc-finger</keyword>
<dbReference type="Gene3D" id="2.60.260.20">
    <property type="entry name" value="Urease metallochaperone UreE, N-terminal domain"/>
    <property type="match status" value="2"/>
</dbReference>
<feature type="compositionally biased region" description="Basic and acidic residues" evidence="5">
    <location>
        <begin position="270"/>
        <end position="292"/>
    </location>
</feature>
<evidence type="ECO:0000256" key="3">
    <source>
        <dbReference type="ARBA" id="ARBA00022771"/>
    </source>
</evidence>
<feature type="region of interest" description="Disordered" evidence="5">
    <location>
        <begin position="253"/>
        <end position="302"/>
    </location>
</feature>
<comment type="caution">
    <text evidence="7">The sequence shown here is derived from an EMBL/GenBank/DDBJ whole genome shotgun (WGS) entry which is preliminary data.</text>
</comment>
<evidence type="ECO:0000256" key="5">
    <source>
        <dbReference type="SAM" id="MobiDB-lite"/>
    </source>
</evidence>
<sequence>HAYDILSDPEKRKVYDRYGEDNRSGGIGGTAMGPEGIFARMFGGGIFRDASEESRKRSRKEDKFLKYTVTLEELYSGDGQGKVIKEKDRCKECEGKKVVVGETELEFVIEKGMRDGEKIVIQGKADQKPGEEPGDVIVTLRQSIHPVFSRCGDNLNCSVTICLAEALCGFSRVLLLHLDERGIHVEHSAGSVLQPGQTMRIIGEGMPQHKQNTDKGNLYLIFKIEFPDNDWVAPETLKSIEKLLPGPKPLPVDPEVVDYYQPQNTDVDPDGFKSSRSRDEHDSDRGDSDDGRGGGPIQCAQS</sequence>
<keyword evidence="1" id="KW-0479">Metal-binding</keyword>